<sequence length="33" mass="3903">MISGLLGDRYISVDIGCQKHLSFLYRDMKWRSL</sequence>
<dbReference type="EMBL" id="FLOC01000016">
    <property type="protein sequence ID" value="SBS33816.1"/>
    <property type="molecule type" value="Genomic_DNA"/>
</dbReference>
<dbReference type="AlphaFoldDB" id="A0A1A8TJY8"/>
<evidence type="ECO:0000313" key="2">
    <source>
        <dbReference type="Proteomes" id="UP000092627"/>
    </source>
</evidence>
<reference evidence="1 2" key="1">
    <citation type="submission" date="2016-06" db="EMBL/GenBank/DDBJ databases">
        <authorList>
            <person name="Kjaerup R.B."/>
            <person name="Dalgaard T.S."/>
            <person name="Juul-Madsen H.R."/>
        </authorList>
    </citation>
    <scope>NUCLEOTIDE SEQUENCE [LARGE SCALE GENOMIC DNA]</scope>
    <source>
        <strain evidence="1 2">CECT 5080</strain>
    </source>
</reference>
<protein>
    <submittedName>
        <fullName evidence="1">Uncharacterized protein</fullName>
    </submittedName>
</protein>
<proteinExistence type="predicted"/>
<dbReference type="STRING" id="295068.MAQ5080_02695"/>
<accession>A0A1A8TJY8</accession>
<name>A0A1A8TJY8_9GAMM</name>
<dbReference type="Proteomes" id="UP000092627">
    <property type="component" value="Unassembled WGS sequence"/>
</dbReference>
<evidence type="ECO:0000313" key="1">
    <source>
        <dbReference type="EMBL" id="SBS33816.1"/>
    </source>
</evidence>
<organism evidence="1 2">
    <name type="scientific">Marinomonas aquimarina</name>
    <dbReference type="NCBI Taxonomy" id="295068"/>
    <lineage>
        <taxon>Bacteria</taxon>
        <taxon>Pseudomonadati</taxon>
        <taxon>Pseudomonadota</taxon>
        <taxon>Gammaproteobacteria</taxon>
        <taxon>Oceanospirillales</taxon>
        <taxon>Oceanospirillaceae</taxon>
        <taxon>Marinomonas</taxon>
    </lineage>
</organism>
<keyword evidence="2" id="KW-1185">Reference proteome</keyword>
<gene>
    <name evidence="1" type="ORF">MAQ5080_02695</name>
</gene>